<evidence type="ECO:0000256" key="1">
    <source>
        <dbReference type="SAM" id="MobiDB-lite"/>
    </source>
</evidence>
<name>A0A1Y5PPB1_9SPHN</name>
<dbReference type="RefSeq" id="WP_295323844.1">
    <property type="nucleotide sequence ID" value="NZ_LT598653.1"/>
</dbReference>
<proteinExistence type="predicted"/>
<sequence length="278" mass="31452">MADEARKEIEPTEDECALYDDIAHLAKSLWDKSEGIEGLNTDPKMFSNSLFKRLWTNHQGYTLLWKDNYRLESDILLRSALETAICIAALVVMKDDFVLLMKRDAAHTLTGHIKIYRENNATDMVRDSEAVLRLLLKGLPEGVKPAKLDWKELAEIGSVQSLYEWHRRLSGVSSHVTGLSIMDGFGGEGLDEKQRDLRRLQRKMHLMQMAAAALQGSQHHATMLDATEEYERSRELTDRMNAVSRDWPGVKRPEPESVIDYDVAPPMAARSGGVAEET</sequence>
<evidence type="ECO:0000313" key="2">
    <source>
        <dbReference type="EMBL" id="SBV31872.1"/>
    </source>
</evidence>
<reference evidence="2" key="1">
    <citation type="submission" date="2016-03" db="EMBL/GenBank/DDBJ databases">
        <authorList>
            <person name="Ploux O."/>
        </authorList>
    </citation>
    <scope>NUCLEOTIDE SEQUENCE</scope>
    <source>
        <strain evidence="2">UC10</strain>
    </source>
</reference>
<dbReference type="EMBL" id="LT598653">
    <property type="protein sequence ID" value="SBV31872.1"/>
    <property type="molecule type" value="Genomic_DNA"/>
</dbReference>
<dbReference type="AlphaFoldDB" id="A0A1Y5PPB1"/>
<protein>
    <submittedName>
        <fullName evidence="2">Uncharacterized protein</fullName>
    </submittedName>
</protein>
<dbReference type="KEGG" id="sphu:SPPYR_0752"/>
<feature type="region of interest" description="Disordered" evidence="1">
    <location>
        <begin position="246"/>
        <end position="278"/>
    </location>
</feature>
<gene>
    <name evidence="2" type="ORF">SPPYR_0752</name>
</gene>
<organism evidence="2">
    <name type="scientific">uncultured Sphingopyxis sp</name>
    <dbReference type="NCBI Taxonomy" id="310581"/>
    <lineage>
        <taxon>Bacteria</taxon>
        <taxon>Pseudomonadati</taxon>
        <taxon>Pseudomonadota</taxon>
        <taxon>Alphaproteobacteria</taxon>
        <taxon>Sphingomonadales</taxon>
        <taxon>Sphingomonadaceae</taxon>
        <taxon>Sphingopyxis</taxon>
        <taxon>environmental samples</taxon>
    </lineage>
</organism>
<accession>A0A1Y5PPB1</accession>